<dbReference type="EMBL" id="RAPK01000011">
    <property type="protein sequence ID" value="RKD69660.1"/>
    <property type="molecule type" value="Genomic_DNA"/>
</dbReference>
<keyword evidence="1" id="KW-1133">Transmembrane helix</keyword>
<sequence>MEENINPIEETKDTNIKPSRVMKWSFGGLEAFLGIPILGGLVIISLAWVPLAMMLVLHIIGLVFANKENRSKTGHILGILASALGWIPGVGMVLHILAAIFLLIEAGKNN</sequence>
<reference evidence="2 3" key="1">
    <citation type="submission" date="2018-09" db="EMBL/GenBank/DDBJ databases">
        <title>Genomic Encyclopedia of Archaeal and Bacterial Type Strains, Phase II (KMG-II): from individual species to whole genera.</title>
        <authorList>
            <person name="Goeker M."/>
        </authorList>
    </citation>
    <scope>NUCLEOTIDE SEQUENCE [LARGE SCALE GENOMIC DNA]</scope>
    <source>
        <strain evidence="2 3">DSM 17008</strain>
    </source>
</reference>
<name>A0A419UX12_9BACL</name>
<accession>A0A419UX12</accession>
<evidence type="ECO:0000313" key="2">
    <source>
        <dbReference type="EMBL" id="RKD69660.1"/>
    </source>
</evidence>
<feature type="transmembrane region" description="Helical" evidence="1">
    <location>
        <begin position="31"/>
        <end position="64"/>
    </location>
</feature>
<keyword evidence="3" id="KW-1185">Reference proteome</keyword>
<dbReference type="AlphaFoldDB" id="A0A419UX12"/>
<evidence type="ECO:0000256" key="1">
    <source>
        <dbReference type="SAM" id="Phobius"/>
    </source>
</evidence>
<dbReference type="Proteomes" id="UP000285120">
    <property type="component" value="Unassembled WGS sequence"/>
</dbReference>
<feature type="transmembrane region" description="Helical" evidence="1">
    <location>
        <begin position="76"/>
        <end position="104"/>
    </location>
</feature>
<organism evidence="2 3">
    <name type="scientific">Sinobaca qinghaiensis</name>
    <dbReference type="NCBI Taxonomy" id="342944"/>
    <lineage>
        <taxon>Bacteria</taxon>
        <taxon>Bacillati</taxon>
        <taxon>Bacillota</taxon>
        <taxon>Bacilli</taxon>
        <taxon>Bacillales</taxon>
        <taxon>Sporolactobacillaceae</taxon>
        <taxon>Sinobaca</taxon>
    </lineage>
</organism>
<comment type="caution">
    <text evidence="2">The sequence shown here is derived from an EMBL/GenBank/DDBJ whole genome shotgun (WGS) entry which is preliminary data.</text>
</comment>
<protein>
    <submittedName>
        <fullName evidence="2">Uncharacterized protein</fullName>
    </submittedName>
</protein>
<dbReference type="RefSeq" id="WP_120194220.1">
    <property type="nucleotide sequence ID" value="NZ_RAPK01000011.1"/>
</dbReference>
<keyword evidence="1" id="KW-0472">Membrane</keyword>
<proteinExistence type="predicted"/>
<dbReference type="OrthoDB" id="1925744at2"/>
<evidence type="ECO:0000313" key="3">
    <source>
        <dbReference type="Proteomes" id="UP000285120"/>
    </source>
</evidence>
<gene>
    <name evidence="2" type="ORF">ATL39_3086</name>
</gene>
<keyword evidence="1" id="KW-0812">Transmembrane</keyword>